<evidence type="ECO:0000313" key="1">
    <source>
        <dbReference type="EMBL" id="CAH2089966.1"/>
    </source>
</evidence>
<dbReference type="EMBL" id="CAKOGL010000009">
    <property type="protein sequence ID" value="CAH2089966.1"/>
    <property type="molecule type" value="Genomic_DNA"/>
</dbReference>
<keyword evidence="2" id="KW-1185">Reference proteome</keyword>
<protein>
    <submittedName>
        <fullName evidence="1">Uncharacterized protein</fullName>
    </submittedName>
</protein>
<dbReference type="AlphaFoldDB" id="A0AAU9TSV3"/>
<comment type="caution">
    <text evidence="1">The sequence shown here is derived from an EMBL/GenBank/DDBJ whole genome shotgun (WGS) entry which is preliminary data.</text>
</comment>
<name>A0AAU9TSV3_EUPED</name>
<organism evidence="1 2">
    <name type="scientific">Euphydryas editha</name>
    <name type="common">Edith's checkerspot</name>
    <dbReference type="NCBI Taxonomy" id="104508"/>
    <lineage>
        <taxon>Eukaryota</taxon>
        <taxon>Metazoa</taxon>
        <taxon>Ecdysozoa</taxon>
        <taxon>Arthropoda</taxon>
        <taxon>Hexapoda</taxon>
        <taxon>Insecta</taxon>
        <taxon>Pterygota</taxon>
        <taxon>Neoptera</taxon>
        <taxon>Endopterygota</taxon>
        <taxon>Lepidoptera</taxon>
        <taxon>Glossata</taxon>
        <taxon>Ditrysia</taxon>
        <taxon>Papilionoidea</taxon>
        <taxon>Nymphalidae</taxon>
        <taxon>Nymphalinae</taxon>
        <taxon>Euphydryas</taxon>
    </lineage>
</organism>
<evidence type="ECO:0000313" key="2">
    <source>
        <dbReference type="Proteomes" id="UP001153954"/>
    </source>
</evidence>
<reference evidence="1" key="1">
    <citation type="submission" date="2022-03" db="EMBL/GenBank/DDBJ databases">
        <authorList>
            <person name="Tunstrom K."/>
        </authorList>
    </citation>
    <scope>NUCLEOTIDE SEQUENCE</scope>
</reference>
<gene>
    <name evidence="1" type="ORF">EEDITHA_LOCUS5969</name>
</gene>
<sequence>MFHCIVQPRHDWGPPDLANAFPGKASELPPRLGRGPATSRGPRVASLGAFTVDEMCKRFEKKNVDPSLLTCYIWSSNVTVVSEECGYCVDSYEFLVQIVRLSLRFCYTDSCDSCALTLRRIPAYSN</sequence>
<accession>A0AAU9TSV3</accession>
<dbReference type="Proteomes" id="UP001153954">
    <property type="component" value="Unassembled WGS sequence"/>
</dbReference>
<proteinExistence type="predicted"/>